<proteinExistence type="predicted"/>
<comment type="subcellular location">
    <subcellularLocation>
        <location evidence="1">Cytoplasm</location>
    </subcellularLocation>
</comment>
<dbReference type="GO" id="GO:0008385">
    <property type="term" value="C:IkappaB kinase complex"/>
    <property type="evidence" value="ECO:0007669"/>
    <property type="project" value="TreeGrafter"/>
</dbReference>
<dbReference type="GO" id="GO:0005524">
    <property type="term" value="F:ATP binding"/>
    <property type="evidence" value="ECO:0007669"/>
    <property type="project" value="UniProtKB-KW"/>
</dbReference>
<dbReference type="Proteomes" id="UP000594454">
    <property type="component" value="Chromosome 1"/>
</dbReference>
<protein>
    <recommendedName>
        <fullName evidence="2">IkappaB kinase</fullName>
        <ecNumber evidence="2">2.7.11.10</ecNumber>
    </recommendedName>
</protein>
<evidence type="ECO:0000256" key="5">
    <source>
        <dbReference type="ARBA" id="ARBA00022679"/>
    </source>
</evidence>
<dbReference type="AlphaFoldDB" id="A0A7R8U9L7"/>
<dbReference type="EC" id="2.7.11.10" evidence="2"/>
<feature type="domain" description="Protein kinase" evidence="10">
    <location>
        <begin position="12"/>
        <end position="316"/>
    </location>
</feature>
<dbReference type="SMART" id="SM00220">
    <property type="entry name" value="S_TKc"/>
    <property type="match status" value="1"/>
</dbReference>
<dbReference type="PROSITE" id="PS00108">
    <property type="entry name" value="PROTEIN_KINASE_ST"/>
    <property type="match status" value="1"/>
</dbReference>
<keyword evidence="3" id="KW-0963">Cytoplasm</keyword>
<dbReference type="SUPFAM" id="SSF56112">
    <property type="entry name" value="Protein kinase-like (PK-like)"/>
    <property type="match status" value="1"/>
</dbReference>
<evidence type="ECO:0000256" key="9">
    <source>
        <dbReference type="ARBA" id="ARBA00048789"/>
    </source>
</evidence>
<dbReference type="GO" id="GO:0045944">
    <property type="term" value="P:positive regulation of transcription by RNA polymerase II"/>
    <property type="evidence" value="ECO:0007669"/>
    <property type="project" value="TreeGrafter"/>
</dbReference>
<dbReference type="FunCoup" id="A0A7R8U9L7">
    <property type="interactions" value="281"/>
</dbReference>
<dbReference type="GO" id="GO:0008384">
    <property type="term" value="F:IkappaB kinase activity"/>
    <property type="evidence" value="ECO:0007669"/>
    <property type="project" value="UniProtKB-EC"/>
</dbReference>
<organism evidence="11 12">
    <name type="scientific">Hermetia illucens</name>
    <name type="common">Black soldier fly</name>
    <dbReference type="NCBI Taxonomy" id="343691"/>
    <lineage>
        <taxon>Eukaryota</taxon>
        <taxon>Metazoa</taxon>
        <taxon>Ecdysozoa</taxon>
        <taxon>Arthropoda</taxon>
        <taxon>Hexapoda</taxon>
        <taxon>Insecta</taxon>
        <taxon>Pterygota</taxon>
        <taxon>Neoptera</taxon>
        <taxon>Endopterygota</taxon>
        <taxon>Diptera</taxon>
        <taxon>Brachycera</taxon>
        <taxon>Stratiomyomorpha</taxon>
        <taxon>Stratiomyidae</taxon>
        <taxon>Hermetiinae</taxon>
        <taxon>Hermetia</taxon>
    </lineage>
</organism>
<evidence type="ECO:0000259" key="10">
    <source>
        <dbReference type="PROSITE" id="PS50011"/>
    </source>
</evidence>
<dbReference type="PROSITE" id="PS50011">
    <property type="entry name" value="PROTEIN_KINASE_DOM"/>
    <property type="match status" value="1"/>
</dbReference>
<dbReference type="PANTHER" id="PTHR22969:SF17">
    <property type="entry name" value="INHIBITOR OF NUCLEAR FACTOR KAPPA-B KINASE SUBUNIT BETA"/>
    <property type="match status" value="1"/>
</dbReference>
<dbReference type="InterPro" id="IPR000719">
    <property type="entry name" value="Prot_kinase_dom"/>
</dbReference>
<evidence type="ECO:0000313" key="11">
    <source>
        <dbReference type="EMBL" id="CAD7076705.1"/>
    </source>
</evidence>
<dbReference type="InterPro" id="IPR011009">
    <property type="entry name" value="Kinase-like_dom_sf"/>
</dbReference>
<dbReference type="PANTHER" id="PTHR22969">
    <property type="entry name" value="IKB KINASE"/>
    <property type="match status" value="1"/>
</dbReference>
<keyword evidence="8" id="KW-0067">ATP-binding</keyword>
<evidence type="ECO:0000256" key="6">
    <source>
        <dbReference type="ARBA" id="ARBA00022741"/>
    </source>
</evidence>
<dbReference type="InParanoid" id="A0A7R8U9L7"/>
<gene>
    <name evidence="11" type="ORF">HERILL_LOCUS105</name>
</gene>
<dbReference type="Gene3D" id="1.10.510.10">
    <property type="entry name" value="Transferase(Phosphotransferase) domain 1"/>
    <property type="match status" value="1"/>
</dbReference>
<evidence type="ECO:0000256" key="2">
    <source>
        <dbReference type="ARBA" id="ARBA00012442"/>
    </source>
</evidence>
<evidence type="ECO:0000256" key="1">
    <source>
        <dbReference type="ARBA" id="ARBA00004496"/>
    </source>
</evidence>
<evidence type="ECO:0000313" key="12">
    <source>
        <dbReference type="Proteomes" id="UP000594454"/>
    </source>
</evidence>
<dbReference type="OrthoDB" id="267381at2759"/>
<accession>A0A7R8U9L7</accession>
<keyword evidence="6" id="KW-0547">Nucleotide-binding</keyword>
<sequence>MSREDRGGFGDWQIVKRLGSGGNGEVSLWQNRKTRQKLAIKSLKFPPDHDQQKDGRRWRDEIAFAREIKHENIVQSVNVPEEFKAYLMRQYPPEPLIMEYCEKGDLRKKLQMQEHLNGMPEFDIRNIVKCMRNAIVHMHSKGISHRDIKPENLVIKEVNGCEVYKLTDLGYAREITSTIEASHVGTFEYFAPEVITELSYSNTVDYWSMGVIVFEIICGVRPFLPGSPVTDFISKLKLKDPKTIAITKSHDNRFENHSTLFEQNQISPCFKRFLEVWLRIPLDVNPRNRAIRTDNGPVSGTPSPASLKIFNDLDYLLSATILTVFCMHNFRLFSYNISEGITREGFLTTLSTDTEIPKDDLVIILPPENVHIARFTSSNKPIELYIDDLHDKPMVYCTTDKDTLKDTSQNVGLSAVLLEALGDNNVKNRKHALEVAKHLIFYVQQQGRFATFFMHALLNYAVMVDDWIFKFQGKVDEMSTMFWQLKGAMQFYLLQLDQTKNILVEKNVSAKLEDNSEKLIERFKKINDLFIRTRNRFISVLRRSKTTISELNASFNDHLSTIEKICDISTPCELYNKFRVCSSIADTAKEMFKYFNDFQKNWFFLNSAQIKNIQTSVSEIHVEFEIIETVVDGLIKQQVETQQLLNRMAADFSKSLWEIATSTASATIDGPNIPDLDGILSSKQVNVAEELCELENSCASAMISNGENWSMVEASEEAKSILILNSDLWDRVERSLQK</sequence>
<dbReference type="InterPro" id="IPR051180">
    <property type="entry name" value="IKK"/>
</dbReference>
<dbReference type="GO" id="GO:0033209">
    <property type="term" value="P:tumor necrosis factor-mediated signaling pathway"/>
    <property type="evidence" value="ECO:0007669"/>
    <property type="project" value="TreeGrafter"/>
</dbReference>
<keyword evidence="5" id="KW-0808">Transferase</keyword>
<dbReference type="Pfam" id="PF00069">
    <property type="entry name" value="Pkinase"/>
    <property type="match status" value="1"/>
</dbReference>
<dbReference type="InterPro" id="IPR008271">
    <property type="entry name" value="Ser/Thr_kinase_AS"/>
</dbReference>
<evidence type="ECO:0000256" key="8">
    <source>
        <dbReference type="ARBA" id="ARBA00022840"/>
    </source>
</evidence>
<keyword evidence="12" id="KW-1185">Reference proteome</keyword>
<keyword evidence="7" id="KW-0418">Kinase</keyword>
<evidence type="ECO:0000256" key="7">
    <source>
        <dbReference type="ARBA" id="ARBA00022777"/>
    </source>
</evidence>
<name>A0A7R8U9L7_HERIL</name>
<comment type="catalytic activity">
    <reaction evidence="9">
        <text>L-seryl-[I-kappa-B protein] + ATP = O-phospho-L-seryl-[I-kappa-B protein] + ADP + H(+)</text>
        <dbReference type="Rhea" id="RHEA:19073"/>
        <dbReference type="Rhea" id="RHEA-COMP:13698"/>
        <dbReference type="Rhea" id="RHEA-COMP:13699"/>
        <dbReference type="ChEBI" id="CHEBI:15378"/>
        <dbReference type="ChEBI" id="CHEBI:29999"/>
        <dbReference type="ChEBI" id="CHEBI:30616"/>
        <dbReference type="ChEBI" id="CHEBI:83421"/>
        <dbReference type="ChEBI" id="CHEBI:456216"/>
        <dbReference type="EC" id="2.7.11.10"/>
    </reaction>
</comment>
<evidence type="ECO:0000256" key="3">
    <source>
        <dbReference type="ARBA" id="ARBA00022490"/>
    </source>
</evidence>
<evidence type="ECO:0000256" key="4">
    <source>
        <dbReference type="ARBA" id="ARBA00022527"/>
    </source>
</evidence>
<dbReference type="EMBL" id="LR899009">
    <property type="protein sequence ID" value="CAD7076705.1"/>
    <property type="molecule type" value="Genomic_DNA"/>
</dbReference>
<reference evidence="11 12" key="1">
    <citation type="submission" date="2020-11" db="EMBL/GenBank/DDBJ databases">
        <authorList>
            <person name="Wallbank WR R."/>
            <person name="Pardo Diaz C."/>
            <person name="Kozak K."/>
            <person name="Martin S."/>
            <person name="Jiggins C."/>
            <person name="Moest M."/>
            <person name="Warren A I."/>
            <person name="Generalovic N T."/>
            <person name="Byers J.R.P. K."/>
            <person name="Montejo-Kovacevich G."/>
            <person name="Yen C E."/>
        </authorList>
    </citation>
    <scope>NUCLEOTIDE SEQUENCE [LARGE SCALE GENOMIC DNA]</scope>
</reference>
<keyword evidence="4" id="KW-0723">Serine/threonine-protein kinase</keyword>